<dbReference type="EMBL" id="AP025730">
    <property type="protein sequence ID" value="BDI04168.1"/>
    <property type="molecule type" value="Genomic_DNA"/>
</dbReference>
<evidence type="ECO:0000313" key="7">
    <source>
        <dbReference type="EMBL" id="BDI04168.1"/>
    </source>
</evidence>
<dbReference type="PANTHER" id="PTHR30204">
    <property type="entry name" value="REDOX-CYCLING DRUG-SENSING TRANSCRIPTIONAL ACTIVATOR SOXR"/>
    <property type="match status" value="1"/>
</dbReference>
<dbReference type="Gene3D" id="1.10.1660.10">
    <property type="match status" value="1"/>
</dbReference>
<keyword evidence="8" id="KW-1185">Reference proteome</keyword>
<dbReference type="InterPro" id="IPR036724">
    <property type="entry name" value="Cobalamin-bd_sf"/>
</dbReference>
<dbReference type="PROSITE" id="PS51332">
    <property type="entry name" value="B12_BINDING"/>
    <property type="match status" value="1"/>
</dbReference>
<keyword evidence="3" id="KW-0238">DNA-binding</keyword>
<dbReference type="InterPro" id="IPR003759">
    <property type="entry name" value="Cbl-bd_cap"/>
</dbReference>
<keyword evidence="1" id="KW-0678">Repressor</keyword>
<organism evidence="7 8">
    <name type="scientific">Sphaerotilus microaerophilus</name>
    <dbReference type="NCBI Taxonomy" id="2914710"/>
    <lineage>
        <taxon>Bacteria</taxon>
        <taxon>Pseudomonadati</taxon>
        <taxon>Pseudomonadota</taxon>
        <taxon>Betaproteobacteria</taxon>
        <taxon>Burkholderiales</taxon>
        <taxon>Sphaerotilaceae</taxon>
        <taxon>Sphaerotilus</taxon>
    </lineage>
</organism>
<evidence type="ECO:0000259" key="6">
    <source>
        <dbReference type="PROSITE" id="PS51332"/>
    </source>
</evidence>
<feature type="domain" description="B12-binding" evidence="6">
    <location>
        <begin position="218"/>
        <end position="343"/>
    </location>
</feature>
<evidence type="ECO:0000313" key="8">
    <source>
        <dbReference type="Proteomes" id="UP001057498"/>
    </source>
</evidence>
<evidence type="ECO:0000256" key="3">
    <source>
        <dbReference type="ARBA" id="ARBA00023125"/>
    </source>
</evidence>
<evidence type="ECO:0000259" key="5">
    <source>
        <dbReference type="PROSITE" id="PS50937"/>
    </source>
</evidence>
<dbReference type="CDD" id="cd01104">
    <property type="entry name" value="HTH_MlrA-CarA"/>
    <property type="match status" value="1"/>
</dbReference>
<dbReference type="InterPro" id="IPR036594">
    <property type="entry name" value="Meth_synthase_dom"/>
</dbReference>
<dbReference type="PROSITE" id="PS50937">
    <property type="entry name" value="HTH_MERR_2"/>
    <property type="match status" value="1"/>
</dbReference>
<sequence length="354" mass="38420">MNTTAPTTPPDWTIAAVERDTRIGKDTLRVWERRYGFPQPVRDANGERLYPLDQVERLRHIKRLLDAGLRPGRVVAMPLDELLRHAGGLPPATSASPPLSPASATLANKALDRALPAAAAATIDGEARRLPSNDVAALMQLLRAHELHGLRRSLSQALLRRGLARFITEMAIPLLAEVGTAWSRGQLQIYEEHLCSEVLETVLRAALAAAPAPDPLGRPRVVLATFPGEHHGLGLLMADALFGVEGCCCLNLGRQTPMRELLLAAQAHRAQVVALSFSSANNPNQVLDSLQELRRQTDPAIEIWAGVPFAPLLRRGCDGVQLLSRLDDIPAAVQRWHSERGDPLATSASNTGRP</sequence>
<dbReference type="InterPro" id="IPR047057">
    <property type="entry name" value="MerR_fam"/>
</dbReference>
<keyword evidence="2" id="KW-0805">Transcription regulation</keyword>
<protein>
    <recommendedName>
        <fullName evidence="9">Cobalamin-binding protein</fullName>
    </recommendedName>
</protein>
<evidence type="ECO:0000256" key="2">
    <source>
        <dbReference type="ARBA" id="ARBA00023015"/>
    </source>
</evidence>
<dbReference type="SUPFAM" id="SSF46955">
    <property type="entry name" value="Putative DNA-binding domain"/>
    <property type="match status" value="1"/>
</dbReference>
<dbReference type="Gene3D" id="1.10.1240.10">
    <property type="entry name" value="Methionine synthase domain"/>
    <property type="match status" value="1"/>
</dbReference>
<evidence type="ECO:0008006" key="9">
    <source>
        <dbReference type="Google" id="ProtNLM"/>
    </source>
</evidence>
<dbReference type="Pfam" id="PF02310">
    <property type="entry name" value="B12-binding"/>
    <property type="match status" value="1"/>
</dbReference>
<evidence type="ECO:0000256" key="1">
    <source>
        <dbReference type="ARBA" id="ARBA00022491"/>
    </source>
</evidence>
<dbReference type="InterPro" id="IPR006158">
    <property type="entry name" value="Cobalamin-bd"/>
</dbReference>
<dbReference type="SUPFAM" id="SSF52242">
    <property type="entry name" value="Cobalamin (vitamin B12)-binding domain"/>
    <property type="match status" value="1"/>
</dbReference>
<gene>
    <name evidence="7" type="ORF">CATMQ487_11380</name>
</gene>
<dbReference type="SMART" id="SM00422">
    <property type="entry name" value="HTH_MERR"/>
    <property type="match status" value="1"/>
</dbReference>
<dbReference type="Proteomes" id="UP001057498">
    <property type="component" value="Chromosome"/>
</dbReference>
<dbReference type="RefSeq" id="WP_251972312.1">
    <property type="nucleotide sequence ID" value="NZ_AP025730.1"/>
</dbReference>
<dbReference type="InterPro" id="IPR000551">
    <property type="entry name" value="MerR-type_HTH_dom"/>
</dbReference>
<accession>A0ABM7YIT6</accession>
<feature type="domain" description="HTH merR-type" evidence="5">
    <location>
        <begin position="11"/>
        <end position="69"/>
    </location>
</feature>
<evidence type="ECO:0000256" key="4">
    <source>
        <dbReference type="ARBA" id="ARBA00023163"/>
    </source>
</evidence>
<reference evidence="7" key="1">
    <citation type="submission" date="2022-04" db="EMBL/GenBank/DDBJ databases">
        <title>Whole genome sequence of Sphaerotilus sp. FB-5.</title>
        <authorList>
            <person name="Takeda M."/>
            <person name="Narihara S."/>
            <person name="Akimoto M."/>
            <person name="Akimoto R."/>
            <person name="Nishiyashiki S."/>
            <person name="Murakami T."/>
        </authorList>
    </citation>
    <scope>NUCLEOTIDE SEQUENCE</scope>
    <source>
        <strain evidence="7">FB-5</strain>
    </source>
</reference>
<dbReference type="Pfam" id="PF13411">
    <property type="entry name" value="MerR_1"/>
    <property type="match status" value="1"/>
</dbReference>
<keyword evidence="4" id="KW-0804">Transcription</keyword>
<dbReference type="Pfam" id="PF02607">
    <property type="entry name" value="B12-binding_2"/>
    <property type="match status" value="1"/>
</dbReference>
<dbReference type="InterPro" id="IPR009061">
    <property type="entry name" value="DNA-bd_dom_put_sf"/>
</dbReference>
<dbReference type="PANTHER" id="PTHR30204:SF69">
    <property type="entry name" value="MERR-FAMILY TRANSCRIPTIONAL REGULATOR"/>
    <property type="match status" value="1"/>
</dbReference>
<dbReference type="Gene3D" id="3.40.50.280">
    <property type="entry name" value="Cobalamin-binding domain"/>
    <property type="match status" value="1"/>
</dbReference>
<name>A0ABM7YIT6_9BURK</name>
<proteinExistence type="predicted"/>